<protein>
    <submittedName>
        <fullName evidence="2">Uncharacterized protein</fullName>
    </submittedName>
</protein>
<dbReference type="WBParaSite" id="Minc3s06148g39411">
    <property type="protein sequence ID" value="Minc3s06148g39411"/>
    <property type="gene ID" value="Minc3s06148g39411"/>
</dbReference>
<sequence>MEILQMNLEGDICGEEGGYNSESVGLRAVVKNIEFGVASSLPSYALKDELFNCDNSTAKRWRVVIALFQD</sequence>
<dbReference type="AlphaFoldDB" id="A0A914NG64"/>
<proteinExistence type="predicted"/>
<organism evidence="1 2">
    <name type="scientific">Meloidogyne incognita</name>
    <name type="common">Southern root-knot nematode worm</name>
    <name type="synonym">Oxyuris incognita</name>
    <dbReference type="NCBI Taxonomy" id="6306"/>
    <lineage>
        <taxon>Eukaryota</taxon>
        <taxon>Metazoa</taxon>
        <taxon>Ecdysozoa</taxon>
        <taxon>Nematoda</taxon>
        <taxon>Chromadorea</taxon>
        <taxon>Rhabditida</taxon>
        <taxon>Tylenchina</taxon>
        <taxon>Tylenchomorpha</taxon>
        <taxon>Tylenchoidea</taxon>
        <taxon>Meloidogynidae</taxon>
        <taxon>Meloidogyninae</taxon>
        <taxon>Meloidogyne</taxon>
        <taxon>Meloidogyne incognita group</taxon>
    </lineage>
</organism>
<name>A0A914NG64_MELIC</name>
<evidence type="ECO:0000313" key="1">
    <source>
        <dbReference type="Proteomes" id="UP000887563"/>
    </source>
</evidence>
<dbReference type="Proteomes" id="UP000887563">
    <property type="component" value="Unplaced"/>
</dbReference>
<accession>A0A914NG64</accession>
<evidence type="ECO:0000313" key="2">
    <source>
        <dbReference type="WBParaSite" id="Minc3s06148g39411"/>
    </source>
</evidence>
<keyword evidence="1" id="KW-1185">Reference proteome</keyword>
<reference evidence="2" key="1">
    <citation type="submission" date="2022-11" db="UniProtKB">
        <authorList>
            <consortium name="WormBaseParasite"/>
        </authorList>
    </citation>
    <scope>IDENTIFICATION</scope>
</reference>